<dbReference type="InterPro" id="IPR002033">
    <property type="entry name" value="TatC"/>
</dbReference>
<feature type="transmembrane region" description="Helical" evidence="5">
    <location>
        <begin position="72"/>
        <end position="93"/>
    </location>
</feature>
<feature type="transmembrane region" description="Helical" evidence="5">
    <location>
        <begin position="114"/>
        <end position="135"/>
    </location>
</feature>
<comment type="subunit">
    <text evidence="5">The Tat system comprises two distinct complexes: a TatABC complex, containing multiple copies of TatA, TatB and TatC subunits, and a separate TatA complex, containing only TatA subunits. Substrates initially bind to the TatABC complex, which probably triggers association of the separate TatA complex to form the active translocon.</text>
</comment>
<dbReference type="Proteomes" id="UP001165413">
    <property type="component" value="Unassembled WGS sequence"/>
</dbReference>
<protein>
    <recommendedName>
        <fullName evidence="5">Sec-independent protein translocase protein TatC</fullName>
    </recommendedName>
</protein>
<evidence type="ECO:0000256" key="3">
    <source>
        <dbReference type="ARBA" id="ARBA00022989"/>
    </source>
</evidence>
<keyword evidence="3 5" id="KW-1133">Transmembrane helix</keyword>
<name>A0AA42BN06_9ALTE</name>
<dbReference type="PRINTS" id="PR01840">
    <property type="entry name" value="TATCFAMILY"/>
</dbReference>
<dbReference type="PANTHER" id="PTHR30371:SF0">
    <property type="entry name" value="SEC-INDEPENDENT PROTEIN TRANSLOCASE PROTEIN TATC, CHLOROPLASTIC-RELATED"/>
    <property type="match status" value="1"/>
</dbReference>
<dbReference type="Pfam" id="PF00902">
    <property type="entry name" value="TatC"/>
    <property type="match status" value="1"/>
</dbReference>
<keyword evidence="7" id="KW-1185">Reference proteome</keyword>
<dbReference type="HAMAP" id="MF_00902">
    <property type="entry name" value="TatC"/>
    <property type="match status" value="1"/>
</dbReference>
<keyword evidence="5" id="KW-1003">Cell membrane</keyword>
<evidence type="ECO:0000313" key="6">
    <source>
        <dbReference type="EMBL" id="MCP3429172.1"/>
    </source>
</evidence>
<dbReference type="NCBIfam" id="TIGR00945">
    <property type="entry name" value="tatC"/>
    <property type="match status" value="1"/>
</dbReference>
<keyword evidence="5" id="KW-0653">Protein transport</keyword>
<keyword evidence="2 5" id="KW-0812">Transmembrane</keyword>
<feature type="transmembrane region" description="Helical" evidence="5">
    <location>
        <begin position="193"/>
        <end position="210"/>
    </location>
</feature>
<dbReference type="GO" id="GO:0065002">
    <property type="term" value="P:intracellular protein transmembrane transport"/>
    <property type="evidence" value="ECO:0007669"/>
    <property type="project" value="TreeGrafter"/>
</dbReference>
<dbReference type="GO" id="GO:0009977">
    <property type="term" value="F:proton motive force dependent protein transmembrane transporter activity"/>
    <property type="evidence" value="ECO:0007669"/>
    <property type="project" value="TreeGrafter"/>
</dbReference>
<reference evidence="6" key="1">
    <citation type="submission" date="2022-07" db="EMBL/GenBank/DDBJ databases">
        <title>Characterization of the Novel Bacterium Alteromonas immobilis LMIT006 and Alteromonas gregis LMIT007.</title>
        <authorList>
            <person name="Lin X."/>
        </authorList>
    </citation>
    <scope>NUCLEOTIDE SEQUENCE</scope>
    <source>
        <strain evidence="6">LMIT007</strain>
    </source>
</reference>
<comment type="caution">
    <text evidence="6">The sequence shown here is derived from an EMBL/GenBank/DDBJ whole genome shotgun (WGS) entry which is preliminary data.</text>
</comment>
<keyword evidence="5" id="KW-0811">Translocation</keyword>
<evidence type="ECO:0000256" key="2">
    <source>
        <dbReference type="ARBA" id="ARBA00022692"/>
    </source>
</evidence>
<keyword evidence="4 5" id="KW-0472">Membrane</keyword>
<dbReference type="RefSeq" id="WP_254101205.1">
    <property type="nucleotide sequence ID" value="NZ_JANATA010000016.1"/>
</dbReference>
<accession>A0AA42BN06</accession>
<evidence type="ECO:0000256" key="1">
    <source>
        <dbReference type="ARBA" id="ARBA00004141"/>
    </source>
</evidence>
<keyword evidence="5" id="KW-0813">Transport</keyword>
<evidence type="ECO:0000313" key="7">
    <source>
        <dbReference type="Proteomes" id="UP001165413"/>
    </source>
</evidence>
<evidence type="ECO:0000256" key="5">
    <source>
        <dbReference type="HAMAP-Rule" id="MF_00902"/>
    </source>
</evidence>
<organism evidence="6 7">
    <name type="scientific">Opacimonas viscosa</name>
    <dbReference type="NCBI Taxonomy" id="2961944"/>
    <lineage>
        <taxon>Bacteria</taxon>
        <taxon>Pseudomonadati</taxon>
        <taxon>Pseudomonadota</taxon>
        <taxon>Gammaproteobacteria</taxon>
        <taxon>Alteromonadales</taxon>
        <taxon>Alteromonadaceae</taxon>
        <taxon>Opacimonas</taxon>
    </lineage>
</organism>
<dbReference type="EMBL" id="JANATA010000016">
    <property type="protein sequence ID" value="MCP3429172.1"/>
    <property type="molecule type" value="Genomic_DNA"/>
</dbReference>
<comment type="function">
    <text evidence="5">Part of the twin-arginine translocation (Tat) system that transports large folded proteins containing a characteristic twin-arginine motif in their signal peptide across membranes. Together with TatB, TatC is part of a receptor directly interacting with Tat signal peptides.</text>
</comment>
<feature type="transmembrane region" description="Helical" evidence="5">
    <location>
        <begin position="21"/>
        <end position="43"/>
    </location>
</feature>
<comment type="subcellular location">
    <subcellularLocation>
        <location evidence="5">Cell membrane</location>
        <topology evidence="5">Multi-pass membrane protein</topology>
    </subcellularLocation>
    <subcellularLocation>
        <location evidence="1">Membrane</location>
        <topology evidence="1">Multi-pass membrane protein</topology>
    </subcellularLocation>
</comment>
<dbReference type="InterPro" id="IPR019820">
    <property type="entry name" value="Sec-indep_translocase_CS"/>
</dbReference>
<evidence type="ECO:0000256" key="4">
    <source>
        <dbReference type="ARBA" id="ARBA00023136"/>
    </source>
</evidence>
<dbReference type="PROSITE" id="PS01218">
    <property type="entry name" value="TATC"/>
    <property type="match status" value="1"/>
</dbReference>
<feature type="transmembrane region" description="Helical" evidence="5">
    <location>
        <begin position="155"/>
        <end position="181"/>
    </location>
</feature>
<dbReference type="PANTHER" id="PTHR30371">
    <property type="entry name" value="SEC-INDEPENDENT PROTEIN TRANSLOCASE PROTEIN TATC"/>
    <property type="match status" value="1"/>
</dbReference>
<sequence>MSTSSNLVSHLLELRTRILKMLLSVLLVFVALAMFAQDIYHLLAQPLLAVMPEGATMIATDVASPFFAPFKLTMVVSFFIAIPYVLYQVWGFIAPALYRNEKKLVAPLLLSSTLLFYAGMAFAYFVVFPLAFSFFNSVAPEGVVVSTDISSYLNFVLKIFFAFGIAFEIPIAIILLCWTGVTTPNNLRAKRPYIIVGTFVVGMLLTPPDVISQTLLAIPMWLLFEVGVIIGSVYSRKEIVEPDASAEQDAAETKPGSHS</sequence>
<dbReference type="AlphaFoldDB" id="A0AA42BN06"/>
<dbReference type="GO" id="GO:0033281">
    <property type="term" value="C:TAT protein transport complex"/>
    <property type="evidence" value="ECO:0007669"/>
    <property type="project" value="UniProtKB-UniRule"/>
</dbReference>
<comment type="similarity">
    <text evidence="5">Belongs to the TatC family.</text>
</comment>
<dbReference type="GO" id="GO:0043953">
    <property type="term" value="P:protein transport by the Tat complex"/>
    <property type="evidence" value="ECO:0007669"/>
    <property type="project" value="UniProtKB-UniRule"/>
</dbReference>
<proteinExistence type="inferred from homology"/>
<feature type="transmembrane region" description="Helical" evidence="5">
    <location>
        <begin position="216"/>
        <end position="234"/>
    </location>
</feature>
<gene>
    <name evidence="5 6" type="primary">tatC</name>
    <name evidence="6" type="ORF">NLF92_09475</name>
</gene>